<protein>
    <recommendedName>
        <fullName evidence="6">Protein kinase domain-containing protein</fullName>
    </recommendedName>
</protein>
<feature type="region of interest" description="Disordered" evidence="5">
    <location>
        <begin position="377"/>
        <end position="396"/>
    </location>
</feature>
<dbReference type="SUPFAM" id="SSF56112">
    <property type="entry name" value="Protein kinase-like (PK-like)"/>
    <property type="match status" value="1"/>
</dbReference>
<dbReference type="EMBL" id="JAEHOC010000058">
    <property type="protein sequence ID" value="KAG2425176.1"/>
    <property type="molecule type" value="Genomic_DNA"/>
</dbReference>
<feature type="compositionally biased region" description="Low complexity" evidence="5">
    <location>
        <begin position="1080"/>
        <end position="1089"/>
    </location>
</feature>
<dbReference type="GO" id="GO:0005524">
    <property type="term" value="F:ATP binding"/>
    <property type="evidence" value="ECO:0007669"/>
    <property type="project" value="UniProtKB-KW"/>
</dbReference>
<feature type="region of interest" description="Disordered" evidence="5">
    <location>
        <begin position="722"/>
        <end position="760"/>
    </location>
</feature>
<feature type="compositionally biased region" description="Polar residues" evidence="5">
    <location>
        <begin position="383"/>
        <end position="396"/>
    </location>
</feature>
<dbReference type="GO" id="GO:0010506">
    <property type="term" value="P:regulation of autophagy"/>
    <property type="evidence" value="ECO:0007669"/>
    <property type="project" value="InterPro"/>
</dbReference>
<feature type="compositionally biased region" description="Pro residues" evidence="5">
    <location>
        <begin position="1330"/>
        <end position="1363"/>
    </location>
</feature>
<dbReference type="Pfam" id="PF00069">
    <property type="entry name" value="Pkinase"/>
    <property type="match status" value="1"/>
</dbReference>
<feature type="compositionally biased region" description="Gly residues" evidence="5">
    <location>
        <begin position="215"/>
        <end position="228"/>
    </location>
</feature>
<dbReference type="PANTHER" id="PTHR24348:SF22">
    <property type="entry name" value="NON-SPECIFIC SERINE_THREONINE PROTEIN KINASE"/>
    <property type="match status" value="1"/>
</dbReference>
<dbReference type="InterPro" id="IPR045269">
    <property type="entry name" value="Atg1-like"/>
</dbReference>
<dbReference type="GO" id="GO:0005776">
    <property type="term" value="C:autophagosome"/>
    <property type="evidence" value="ECO:0007669"/>
    <property type="project" value="TreeGrafter"/>
</dbReference>
<dbReference type="PROSITE" id="PS50011">
    <property type="entry name" value="PROTEIN_KINASE_DOM"/>
    <property type="match status" value="1"/>
</dbReference>
<dbReference type="PROSITE" id="PS00109">
    <property type="entry name" value="PROTEIN_KINASE_TYR"/>
    <property type="match status" value="1"/>
</dbReference>
<feature type="compositionally biased region" description="Low complexity" evidence="5">
    <location>
        <begin position="1740"/>
        <end position="1762"/>
    </location>
</feature>
<dbReference type="GO" id="GO:0000407">
    <property type="term" value="C:phagophore assembly site"/>
    <property type="evidence" value="ECO:0007669"/>
    <property type="project" value="TreeGrafter"/>
</dbReference>
<feature type="compositionally biased region" description="Low complexity" evidence="5">
    <location>
        <begin position="484"/>
        <end position="526"/>
    </location>
</feature>
<feature type="compositionally biased region" description="Low complexity" evidence="5">
    <location>
        <begin position="2009"/>
        <end position="2043"/>
    </location>
</feature>
<feature type="compositionally biased region" description="Acidic residues" evidence="5">
    <location>
        <begin position="2070"/>
        <end position="2081"/>
    </location>
</feature>
<feature type="compositionally biased region" description="Gly residues" evidence="5">
    <location>
        <begin position="1398"/>
        <end position="1409"/>
    </location>
</feature>
<name>A0A835SGL4_CHLIN</name>
<evidence type="ECO:0000259" key="6">
    <source>
        <dbReference type="PROSITE" id="PS50011"/>
    </source>
</evidence>
<comment type="caution">
    <text evidence="7">The sequence shown here is derived from an EMBL/GenBank/DDBJ whole genome shotgun (WGS) entry which is preliminary data.</text>
</comment>
<keyword evidence="3" id="KW-0418">Kinase</keyword>
<evidence type="ECO:0000313" key="7">
    <source>
        <dbReference type="EMBL" id="KAG2425176.1"/>
    </source>
</evidence>
<dbReference type="PANTHER" id="PTHR24348">
    <property type="entry name" value="SERINE/THREONINE-PROTEIN KINASE UNC-51-RELATED"/>
    <property type="match status" value="1"/>
</dbReference>
<evidence type="ECO:0000256" key="4">
    <source>
        <dbReference type="ARBA" id="ARBA00022840"/>
    </source>
</evidence>
<feature type="region of interest" description="Disordered" evidence="5">
    <location>
        <begin position="1682"/>
        <end position="1762"/>
    </location>
</feature>
<organism evidence="7 8">
    <name type="scientific">Chlamydomonas incerta</name>
    <dbReference type="NCBI Taxonomy" id="51695"/>
    <lineage>
        <taxon>Eukaryota</taxon>
        <taxon>Viridiplantae</taxon>
        <taxon>Chlorophyta</taxon>
        <taxon>core chlorophytes</taxon>
        <taxon>Chlorophyceae</taxon>
        <taxon>CS clade</taxon>
        <taxon>Chlamydomonadales</taxon>
        <taxon>Chlamydomonadaceae</taxon>
        <taxon>Chlamydomonas</taxon>
    </lineage>
</organism>
<feature type="region of interest" description="Disordered" evidence="5">
    <location>
        <begin position="1037"/>
        <end position="1089"/>
    </location>
</feature>
<keyword evidence="4" id="KW-0067">ATP-binding</keyword>
<feature type="compositionally biased region" description="Low complexity" evidence="5">
    <location>
        <begin position="1049"/>
        <end position="1068"/>
    </location>
</feature>
<keyword evidence="1" id="KW-0808">Transferase</keyword>
<feature type="region of interest" description="Disordered" evidence="5">
    <location>
        <begin position="1147"/>
        <end position="1177"/>
    </location>
</feature>
<dbReference type="OrthoDB" id="6344460at2759"/>
<keyword evidence="2" id="KW-0547">Nucleotide-binding</keyword>
<dbReference type="Gene3D" id="3.30.200.20">
    <property type="entry name" value="Phosphorylase Kinase, domain 1"/>
    <property type="match status" value="1"/>
</dbReference>
<feature type="region of interest" description="Disordered" evidence="5">
    <location>
        <begin position="1864"/>
        <end position="1926"/>
    </location>
</feature>
<evidence type="ECO:0000256" key="1">
    <source>
        <dbReference type="ARBA" id="ARBA00022679"/>
    </source>
</evidence>
<feature type="compositionally biased region" description="Basic residues" evidence="5">
    <location>
        <begin position="1702"/>
        <end position="1716"/>
    </location>
</feature>
<dbReference type="GO" id="GO:0016020">
    <property type="term" value="C:membrane"/>
    <property type="evidence" value="ECO:0007669"/>
    <property type="project" value="TreeGrafter"/>
</dbReference>
<feature type="region of interest" description="Disordered" evidence="5">
    <location>
        <begin position="2070"/>
        <end position="2107"/>
    </location>
</feature>
<dbReference type="Gene3D" id="1.10.510.10">
    <property type="entry name" value="Transferase(Phosphotransferase) domain 1"/>
    <property type="match status" value="1"/>
</dbReference>
<dbReference type="GO" id="GO:0005829">
    <property type="term" value="C:cytosol"/>
    <property type="evidence" value="ECO:0007669"/>
    <property type="project" value="TreeGrafter"/>
</dbReference>
<evidence type="ECO:0000313" key="8">
    <source>
        <dbReference type="Proteomes" id="UP000650467"/>
    </source>
</evidence>
<dbReference type="InterPro" id="IPR008266">
    <property type="entry name" value="Tyr_kinase_AS"/>
</dbReference>
<feature type="compositionally biased region" description="Low complexity" evidence="5">
    <location>
        <begin position="722"/>
        <end position="733"/>
    </location>
</feature>
<proteinExistence type="predicted"/>
<evidence type="ECO:0000256" key="5">
    <source>
        <dbReference type="SAM" id="MobiDB-lite"/>
    </source>
</evidence>
<feature type="compositionally biased region" description="Low complexity" evidence="5">
    <location>
        <begin position="1902"/>
        <end position="1926"/>
    </location>
</feature>
<dbReference type="GO" id="GO:0004674">
    <property type="term" value="F:protein serine/threonine kinase activity"/>
    <property type="evidence" value="ECO:0007669"/>
    <property type="project" value="InterPro"/>
</dbReference>
<feature type="compositionally biased region" description="Polar residues" evidence="5">
    <location>
        <begin position="1685"/>
        <end position="1696"/>
    </location>
</feature>
<gene>
    <name evidence="7" type="ORF">HXX76_013930</name>
</gene>
<feature type="region of interest" description="Disordered" evidence="5">
    <location>
        <begin position="1566"/>
        <end position="1587"/>
    </location>
</feature>
<dbReference type="InterPro" id="IPR000719">
    <property type="entry name" value="Prot_kinase_dom"/>
</dbReference>
<feature type="region of interest" description="Disordered" evidence="5">
    <location>
        <begin position="556"/>
        <end position="589"/>
    </location>
</feature>
<feature type="compositionally biased region" description="Low complexity" evidence="5">
    <location>
        <begin position="446"/>
        <end position="460"/>
    </location>
</feature>
<feature type="compositionally biased region" description="Low complexity" evidence="5">
    <location>
        <begin position="676"/>
        <end position="686"/>
    </location>
</feature>
<feature type="region of interest" description="Disordered" evidence="5">
    <location>
        <begin position="1779"/>
        <end position="1811"/>
    </location>
</feature>
<dbReference type="CDD" id="cd00180">
    <property type="entry name" value="PKc"/>
    <property type="match status" value="1"/>
</dbReference>
<feature type="compositionally biased region" description="Low complexity" evidence="5">
    <location>
        <begin position="556"/>
        <end position="573"/>
    </location>
</feature>
<accession>A0A835SGL4</accession>
<feature type="region of interest" description="Disordered" evidence="5">
    <location>
        <begin position="1396"/>
        <end position="1415"/>
    </location>
</feature>
<reference evidence="7" key="1">
    <citation type="journal article" date="2020" name="bioRxiv">
        <title>Comparative genomics of Chlamydomonas.</title>
        <authorList>
            <person name="Craig R.J."/>
            <person name="Hasan A.R."/>
            <person name="Ness R.W."/>
            <person name="Keightley P.D."/>
        </authorList>
    </citation>
    <scope>NUCLEOTIDE SEQUENCE</scope>
    <source>
        <strain evidence="7">SAG 7.73</strain>
    </source>
</reference>
<feature type="compositionally biased region" description="Acidic residues" evidence="5">
    <location>
        <begin position="234"/>
        <end position="243"/>
    </location>
</feature>
<dbReference type="InterPro" id="IPR011009">
    <property type="entry name" value="Kinase-like_dom_sf"/>
</dbReference>
<sequence length="2425" mass="240345">MATRATTLPSNGKPVAPEFLALAKQLGVDSRDGRLMLLVEDMARHESLPAHWLARYDPAAKRWVYTYTPSGEATGLHPCIDYYRGAVFMDSGGYRQLLRNTQARPPSQEEIQLMNQYFGIHDDEDLYIREVGQLACVAPLPEGWTEQEEDAAGLVTYRDGRSGLVLDEHPLDQYFRELRDRRRRELARRRLAAVKAMQAMQQLHRRSSAFVNGAHGSGGGEADGGGGEPAQQEDAAEAVEEEQVPAAGEAEEDPRMTALCDEWRKLQVSSGILADALGAVQSAHTPADALAAYVPEHCFPWAASATATAAAGATAASPSGLPAGVSPVGPLGQLLAAAAASAGGATAATAGGLDGVRISSAGAAAVAAADHRRPSVLGAALPGNTTGMARPTTPTRWSSAAAVPAATAVAAGAAAGGEAVAAAGAGAAAGEASGTASPRPRPPPASASGVASLTASSSSGGAAGRHSSRLQHSSTSGSPPPSPRRAAALAAAAAATAATATSAAGSSSSSAASPTAGSSSSSSSSSMLPGGPLLEWSALLQLQQLTSDSAGGAEAALAAAAGQQRQLQPQPSATFHPAVPRDEDPDGDEVYERAGQAVRAIRATVDAAAAYARLLPPDAAQALASLPKGWLDLVRRLPASWAARLRLGQWPQLLTWLPPDWVERLQAHMAAEAAAGPAGPAAVEPAAAPPPAEPVVPEWLQSLSPEVAAALRELATGLAAAAQQQGQAQQGQQEGQGEGRGTTEQQRATGEGGGSKAAAVDKAAGEDGVLATLKALASPEALRTLGGGLSAQQVGGLLSQPPAALAAVAALEPHSARALAALAAVRAGPEAAGAAVAAGAPGVAATADAASSRSSSSDSNALFGPWLRNVAALLDDFAVSGSGRSGSSHSSGGGGAAGAGGLAASLMALPPGALRLLAAVVSDPGAAAALEAAAAAEAKTSSSSGSGRSSGSGSATAAALAALIRRVGGSALPAATANASAATAAGASGAAAAPLPRSRLAATAGLLGSLSDTALRRLVDWGADAAAAATAAPTAATAASAPGPPPASAPASGATAAAGARGPASGRSQLKGAPASRQDGSSTPAGASAAGAATAAAAATPAAPPHPPVADSISWILSALDGTSLHNLSEALGGGAAAAASRAASARNGAGSCSSSSNSNSDASTSGGSSSSSARGLTTAAHLRELEQPAAAAAAALRELSGEQLAALLAAPLPVLRMVAGLDQPTLRRLGALAPEVLAALLRLTGGGEGLRRLLEVAEEAAALSPSWLDDFCDFIAARRKGAAPPAAAAAPVVTHARGTQTAPAQPAVAAAAALVATHVRGTQTSPAEVPAPAPTPVPLPPAPALAPPPTPPLPPPPPPPKPAVACHGTQTDPRDDVEARVIAIDAIASIQSVGSGSRLGNGHNGRGSGWDNRPLAPEIRRRHLNLRDRDLKAGSASDPYDDAPDELLYKSYRESDIKHLKQRIVRVEMQRSQMGAKLAAYSRRAAAQTAALGVAAAEAQRQAYELGCELDTTRAELAAALRRLDEAAAAHAELGLLAALPSVPEDLRSQLARLHVGAASALVRPFNTNPHTSSSTGGLGGLGGLGGGGSSTSTGVTGYGHLPHATSAAATASAFTTTTALAGGSGSSSGSAATAAAAAAAGIMAFSRISDDYYMGGGGGGSSSLGSSTLLHDDELQLMMMGSQRPSSPGSTVYGNGTFVRHSHPNPNHNHHHGGGNRAGNGHVTPTKSVASSRSMSQPPSHAGSPGSPAGLASPAASCTSSSPAAQLLPAFAAAATGGGGGSVGAALQPQQPQNRMLPPTDPHAFVNATGTGSARNSLVTVVSGGGAAAALGSLGGGGGGGGLASLPQSPQVMWAHHVVVNTSSSPRKPSAPSPPSAALSPTRTGGLPRPQQRSTPGFTSSAAATAVGGGSKSAAGSARGSPAGSHTGIVAGCGSTAGGGSGSSTGGLLLPAVASAAPAAAGYHAPPMSQVVAGMVASGGGGGQEVGQAMLDIPAIRSPDTAAPQVSAATPEAPAATTAPSHSSSNSNRGSSDADASADGTASGGGTTTNSEDPANALCDCWEDWEDSPDAAADAEEAAATDNASADKSDAQDASQAATRGNAQQQHDDVAYYLDNGVLVRTLGEGGFGRADLYDVTSPHDGSTQLVVVKTLRPPKDVKGASLAAALQHEAAGMRAGASCPQHVVALYACSQPSGSLHEAHQLVMEYVEGSSLEEYTEPITDQYMDVVIAAEMCEAPTQVEKWPPLLSQAQLRTLATHLLRALCVLHAHDVCHADITPGNIMMTPDAAEPGGFSYKLLDFGMARPAVGPGKTVAGEGATRDFASPEALCNIDRTCPHFPLTLAMDLANLGFVLMECAGLHGGASSGLREFREGEGGLPETWDAPFVDLIHRLVEVNPWKRITAQAALQHPFIVGESSGSAWDL</sequence>
<feature type="domain" description="Protein kinase" evidence="6">
    <location>
        <begin position="2119"/>
        <end position="2414"/>
    </location>
</feature>
<dbReference type="Proteomes" id="UP000650467">
    <property type="component" value="Unassembled WGS sequence"/>
</dbReference>
<feature type="region of interest" description="Disordered" evidence="5">
    <location>
        <begin position="2002"/>
        <end position="2058"/>
    </location>
</feature>
<feature type="compositionally biased region" description="Polar residues" evidence="5">
    <location>
        <begin position="1725"/>
        <end position="1739"/>
    </location>
</feature>
<feature type="region of interest" description="Disordered" evidence="5">
    <location>
        <begin position="676"/>
        <end position="696"/>
    </location>
</feature>
<feature type="region of interest" description="Disordered" evidence="5">
    <location>
        <begin position="210"/>
        <end position="255"/>
    </location>
</feature>
<feature type="region of interest" description="Disordered" evidence="5">
    <location>
        <begin position="1323"/>
        <end position="1373"/>
    </location>
</feature>
<keyword evidence="8" id="KW-1185">Reference proteome</keyword>
<evidence type="ECO:0000256" key="3">
    <source>
        <dbReference type="ARBA" id="ARBA00022777"/>
    </source>
</evidence>
<feature type="region of interest" description="Disordered" evidence="5">
    <location>
        <begin position="430"/>
        <end position="528"/>
    </location>
</feature>
<dbReference type="GO" id="GO:0000045">
    <property type="term" value="P:autophagosome assembly"/>
    <property type="evidence" value="ECO:0007669"/>
    <property type="project" value="TreeGrafter"/>
</dbReference>
<feature type="compositionally biased region" description="Gly residues" evidence="5">
    <location>
        <begin position="1578"/>
        <end position="1587"/>
    </location>
</feature>
<evidence type="ECO:0000256" key="2">
    <source>
        <dbReference type="ARBA" id="ARBA00022741"/>
    </source>
</evidence>